<keyword evidence="12" id="KW-0092">Biotin</keyword>
<dbReference type="InterPro" id="IPR011764">
    <property type="entry name" value="Biotin_carboxylation_dom"/>
</dbReference>
<evidence type="ECO:0000259" key="17">
    <source>
        <dbReference type="PROSITE" id="PS50979"/>
    </source>
</evidence>
<evidence type="ECO:0000256" key="7">
    <source>
        <dbReference type="ARBA" id="ARBA00022840"/>
    </source>
</evidence>
<dbReference type="GO" id="GO:0016042">
    <property type="term" value="P:lipid catabolic process"/>
    <property type="evidence" value="ECO:0007669"/>
    <property type="project" value="UniProtKB-KW"/>
</dbReference>
<dbReference type="Pfam" id="PF00289">
    <property type="entry name" value="Biotin_carb_N"/>
    <property type="match status" value="1"/>
</dbReference>
<keyword evidence="11" id="KW-0464">Manganese</keyword>
<evidence type="ECO:0000256" key="10">
    <source>
        <dbReference type="ARBA" id="ARBA00023098"/>
    </source>
</evidence>
<evidence type="ECO:0000259" key="15">
    <source>
        <dbReference type="PROSITE" id="PS50968"/>
    </source>
</evidence>
<reference evidence="18 19" key="1">
    <citation type="submission" date="2011-02" db="EMBL/GenBank/DDBJ databases">
        <title>The Genome Sequence of Sphaeroforma arctica JP610.</title>
        <authorList>
            <consortium name="The Broad Institute Genome Sequencing Platform"/>
            <person name="Russ C."/>
            <person name="Cuomo C."/>
            <person name="Young S.K."/>
            <person name="Zeng Q."/>
            <person name="Gargeya S."/>
            <person name="Alvarado L."/>
            <person name="Berlin A."/>
            <person name="Chapman S.B."/>
            <person name="Chen Z."/>
            <person name="Freedman E."/>
            <person name="Gellesch M."/>
            <person name="Goldberg J."/>
            <person name="Griggs A."/>
            <person name="Gujja S."/>
            <person name="Heilman E."/>
            <person name="Heiman D."/>
            <person name="Howarth C."/>
            <person name="Mehta T."/>
            <person name="Neiman D."/>
            <person name="Pearson M."/>
            <person name="Roberts A."/>
            <person name="Saif S."/>
            <person name="Shea T."/>
            <person name="Shenoy N."/>
            <person name="Sisk P."/>
            <person name="Stolte C."/>
            <person name="Sykes S."/>
            <person name="White J."/>
            <person name="Yandava C."/>
            <person name="Burger G."/>
            <person name="Gray M.W."/>
            <person name="Holland P.W.H."/>
            <person name="King N."/>
            <person name="Lang F.B.F."/>
            <person name="Roger A.J."/>
            <person name="Ruiz-Trillo I."/>
            <person name="Haas B."/>
            <person name="Nusbaum C."/>
            <person name="Birren B."/>
        </authorList>
    </citation>
    <scope>NUCLEOTIDE SEQUENCE [LARGE SCALE GENOMIC DNA]</scope>
    <source>
        <strain evidence="18 19">JP610</strain>
    </source>
</reference>
<comment type="cofactor">
    <cofactor evidence="1">
        <name>biotin</name>
        <dbReference type="ChEBI" id="CHEBI:57586"/>
    </cofactor>
</comment>
<evidence type="ECO:0000256" key="11">
    <source>
        <dbReference type="ARBA" id="ARBA00023211"/>
    </source>
</evidence>
<evidence type="ECO:0000256" key="8">
    <source>
        <dbReference type="ARBA" id="ARBA00022842"/>
    </source>
</evidence>
<evidence type="ECO:0000256" key="2">
    <source>
        <dbReference type="ARBA" id="ARBA00005060"/>
    </source>
</evidence>
<dbReference type="GO" id="GO:0005524">
    <property type="term" value="F:ATP binding"/>
    <property type="evidence" value="ECO:0007669"/>
    <property type="project" value="UniProtKB-UniRule"/>
</dbReference>
<feature type="domain" description="Biotin carboxylation" evidence="17">
    <location>
        <begin position="63"/>
        <end position="557"/>
    </location>
</feature>
<dbReference type="Gene3D" id="2.40.50.100">
    <property type="match status" value="1"/>
</dbReference>
<dbReference type="Pfam" id="PF18140">
    <property type="entry name" value="PCC_BT"/>
    <property type="match status" value="1"/>
</dbReference>
<dbReference type="GO" id="GO:0046872">
    <property type="term" value="F:metal ion binding"/>
    <property type="evidence" value="ECO:0007669"/>
    <property type="project" value="UniProtKB-KW"/>
</dbReference>
<accession>A0A0L0FW19</accession>
<sequence length="557" mass="61153">MYIHSHPWYNRRVTRPSTTLLHPLRYGGYHTPRCDTVCFSERTAPIHFAIPAHTPAKWKCRWLPDKILIANRGEIACRVMRSCQALGIKTVAVYSDVDASSVHVQMADEAVLVGPANSADSYLNIDNVMAAIKKTGAQAVHPGYGFLSENFHFAQRLKEAGVTFIAPNVEAIEAMGDKIESKVIAKNAGVNTIPGYDGEIEDVETAVKVANDIGYPVMVKASAGGGGKGMRVAWNDEECRESFTLSKSEALSSFGDDRMLVEKYIDNPRHIEIQVLGDAHGNYIYLAERECSIQRRNQKVIEEAPSLFIDESGDINTKFIEQVYPDGFKTTELSAHEIKSLMAVAAMMNDRIYQRSYEYLGTNESANPNAPAHTHTAKHPKKYMVLLGEEELPAEVTYGTGSDCTVRVGEETITLSGEWRVHAPLMEAKINGKPITVQHLGSDSYMMQLGFKGSIYPVRILTETQRALYTHMPEPVELDTSLMVVSPMPGQIVAMNVKVGDTVGEGTVVAVVEAMKMQNSLRAGCSGKIISINAQPGENVSADDIIIEFEKAPDAAI</sequence>
<dbReference type="SUPFAM" id="SSF51230">
    <property type="entry name" value="Single hybrid motif"/>
    <property type="match status" value="1"/>
</dbReference>
<dbReference type="PROSITE" id="PS50975">
    <property type="entry name" value="ATP_GRASP"/>
    <property type="match status" value="1"/>
</dbReference>
<evidence type="ECO:0000256" key="3">
    <source>
        <dbReference type="ARBA" id="ARBA00013050"/>
    </source>
</evidence>
<dbReference type="OrthoDB" id="196847at2759"/>
<dbReference type="GO" id="GO:0005739">
    <property type="term" value="C:mitochondrion"/>
    <property type="evidence" value="ECO:0007669"/>
    <property type="project" value="TreeGrafter"/>
</dbReference>
<evidence type="ECO:0000256" key="1">
    <source>
        <dbReference type="ARBA" id="ARBA00001953"/>
    </source>
</evidence>
<keyword evidence="19" id="KW-1185">Reference proteome</keyword>
<organism evidence="18 19">
    <name type="scientific">Sphaeroforma arctica JP610</name>
    <dbReference type="NCBI Taxonomy" id="667725"/>
    <lineage>
        <taxon>Eukaryota</taxon>
        <taxon>Ichthyosporea</taxon>
        <taxon>Ichthyophonida</taxon>
        <taxon>Sphaeroforma</taxon>
    </lineage>
</organism>
<evidence type="ECO:0000313" key="19">
    <source>
        <dbReference type="Proteomes" id="UP000054560"/>
    </source>
</evidence>
<dbReference type="UniPathway" id="UPA00945">
    <property type="reaction ID" value="UER00908"/>
</dbReference>
<evidence type="ECO:0000259" key="16">
    <source>
        <dbReference type="PROSITE" id="PS50975"/>
    </source>
</evidence>
<dbReference type="AlphaFoldDB" id="A0A0L0FW19"/>
<feature type="domain" description="Lipoyl-binding" evidence="15">
    <location>
        <begin position="475"/>
        <end position="550"/>
    </location>
</feature>
<dbReference type="InterPro" id="IPR005481">
    <property type="entry name" value="BC-like_N"/>
</dbReference>
<dbReference type="InterPro" id="IPR050856">
    <property type="entry name" value="Biotin_carboxylase_complex"/>
</dbReference>
<dbReference type="Gene3D" id="3.30.470.20">
    <property type="entry name" value="ATP-grasp fold, B domain"/>
    <property type="match status" value="1"/>
</dbReference>
<dbReference type="FunFam" id="3.30.1490.20:FF:000018">
    <property type="entry name" value="Biotin carboxylase"/>
    <property type="match status" value="1"/>
</dbReference>
<evidence type="ECO:0000313" key="18">
    <source>
        <dbReference type="EMBL" id="KNC80844.1"/>
    </source>
</evidence>
<dbReference type="STRING" id="667725.A0A0L0FW19"/>
<dbReference type="EMBL" id="KQ242100">
    <property type="protein sequence ID" value="KNC80844.1"/>
    <property type="molecule type" value="Genomic_DNA"/>
</dbReference>
<dbReference type="InterPro" id="IPR011053">
    <property type="entry name" value="Single_hybrid_motif"/>
</dbReference>
<evidence type="ECO:0000256" key="6">
    <source>
        <dbReference type="ARBA" id="ARBA00022741"/>
    </source>
</evidence>
<dbReference type="PANTHER" id="PTHR18866:SF33">
    <property type="entry name" value="METHYLCROTONOYL-COA CARBOXYLASE SUBUNIT ALPHA, MITOCHONDRIAL-RELATED"/>
    <property type="match status" value="1"/>
</dbReference>
<dbReference type="SUPFAM" id="SSF52440">
    <property type="entry name" value="PreATP-grasp domain"/>
    <property type="match status" value="1"/>
</dbReference>
<keyword evidence="8" id="KW-0460">Magnesium</keyword>
<protein>
    <recommendedName>
        <fullName evidence="3">propionyl-CoA carboxylase</fullName>
        <ecNumber evidence="3">6.4.1.3</ecNumber>
    </recommendedName>
</protein>
<dbReference type="CDD" id="cd06850">
    <property type="entry name" value="biotinyl_domain"/>
    <property type="match status" value="1"/>
</dbReference>
<dbReference type="GeneID" id="25907309"/>
<keyword evidence="7 14" id="KW-0067">ATP-binding</keyword>
<dbReference type="PANTHER" id="PTHR18866">
    <property type="entry name" value="CARBOXYLASE:PYRUVATE/ACETYL-COA/PROPIONYL-COA CARBOXYLASE"/>
    <property type="match status" value="1"/>
</dbReference>
<name>A0A0L0FW19_9EUKA</name>
<gene>
    <name evidence="18" type="ORF">SARC_06805</name>
</gene>
<evidence type="ECO:0000256" key="13">
    <source>
        <dbReference type="ARBA" id="ARBA00049495"/>
    </source>
</evidence>
<comment type="catalytic activity">
    <reaction evidence="13">
        <text>propanoyl-CoA + hydrogencarbonate + ATP = (S)-methylmalonyl-CoA + ADP + phosphate + H(+)</text>
        <dbReference type="Rhea" id="RHEA:23720"/>
        <dbReference type="ChEBI" id="CHEBI:15378"/>
        <dbReference type="ChEBI" id="CHEBI:17544"/>
        <dbReference type="ChEBI" id="CHEBI:30616"/>
        <dbReference type="ChEBI" id="CHEBI:43474"/>
        <dbReference type="ChEBI" id="CHEBI:57327"/>
        <dbReference type="ChEBI" id="CHEBI:57392"/>
        <dbReference type="ChEBI" id="CHEBI:456216"/>
        <dbReference type="EC" id="6.4.1.3"/>
    </reaction>
    <physiologicalReaction direction="left-to-right" evidence="13">
        <dbReference type="Rhea" id="RHEA:23721"/>
    </physiologicalReaction>
</comment>
<dbReference type="InterPro" id="IPR011761">
    <property type="entry name" value="ATP-grasp"/>
</dbReference>
<dbReference type="PROSITE" id="PS00866">
    <property type="entry name" value="CPSASE_1"/>
    <property type="match status" value="1"/>
</dbReference>
<dbReference type="PROSITE" id="PS50979">
    <property type="entry name" value="BC"/>
    <property type="match status" value="1"/>
</dbReference>
<dbReference type="Pfam" id="PF02786">
    <property type="entry name" value="CPSase_L_D2"/>
    <property type="match status" value="1"/>
</dbReference>
<keyword evidence="4" id="KW-0436">Ligase</keyword>
<evidence type="ECO:0000256" key="5">
    <source>
        <dbReference type="ARBA" id="ARBA00022723"/>
    </source>
</evidence>
<dbReference type="InterPro" id="IPR000089">
    <property type="entry name" value="Biotin_lipoyl"/>
</dbReference>
<evidence type="ECO:0000256" key="4">
    <source>
        <dbReference type="ARBA" id="ARBA00022598"/>
    </source>
</evidence>
<dbReference type="InterPro" id="IPR001882">
    <property type="entry name" value="Biotin_BS"/>
</dbReference>
<dbReference type="InterPro" id="IPR041265">
    <property type="entry name" value="PCC_BT"/>
</dbReference>
<dbReference type="Pfam" id="PF00364">
    <property type="entry name" value="Biotin_lipoyl"/>
    <property type="match status" value="1"/>
</dbReference>
<proteinExistence type="predicted"/>
<keyword evidence="6 14" id="KW-0547">Nucleotide-binding</keyword>
<dbReference type="InterPro" id="IPR005479">
    <property type="entry name" value="CPAse_ATP-bd"/>
</dbReference>
<keyword evidence="9" id="KW-0442">Lipid degradation</keyword>
<comment type="pathway">
    <text evidence="2">Metabolic intermediate metabolism; propanoyl-CoA degradation; succinyl-CoA from propanoyl-CoA: step 1/3.</text>
</comment>
<dbReference type="PROSITE" id="PS50968">
    <property type="entry name" value="BIOTINYL_LIPOYL"/>
    <property type="match status" value="1"/>
</dbReference>
<dbReference type="InterPro" id="IPR016185">
    <property type="entry name" value="PreATP-grasp_dom_sf"/>
</dbReference>
<dbReference type="eggNOG" id="KOG0238">
    <property type="taxonomic scope" value="Eukaryota"/>
</dbReference>
<dbReference type="PROSITE" id="PS00188">
    <property type="entry name" value="BIOTIN"/>
    <property type="match status" value="1"/>
</dbReference>
<keyword evidence="5" id="KW-0479">Metal-binding</keyword>
<dbReference type="FunFam" id="3.40.50.20:FF:000010">
    <property type="entry name" value="Propionyl-CoA carboxylase subunit alpha"/>
    <property type="match status" value="1"/>
</dbReference>
<dbReference type="Proteomes" id="UP000054560">
    <property type="component" value="Unassembled WGS sequence"/>
</dbReference>
<dbReference type="EC" id="6.4.1.3" evidence="3"/>
<evidence type="ECO:0000256" key="9">
    <source>
        <dbReference type="ARBA" id="ARBA00022963"/>
    </source>
</evidence>
<dbReference type="GO" id="GO:0004658">
    <property type="term" value="F:propionyl-CoA carboxylase activity"/>
    <property type="evidence" value="ECO:0007669"/>
    <property type="project" value="UniProtKB-EC"/>
</dbReference>
<evidence type="ECO:0000256" key="12">
    <source>
        <dbReference type="ARBA" id="ARBA00023267"/>
    </source>
</evidence>
<feature type="domain" description="ATP-grasp" evidence="16">
    <location>
        <begin position="182"/>
        <end position="378"/>
    </location>
</feature>
<keyword evidence="10" id="KW-0443">Lipid metabolism</keyword>
<dbReference type="Gene3D" id="3.30.700.30">
    <property type="match status" value="1"/>
</dbReference>
<evidence type="ECO:0000256" key="14">
    <source>
        <dbReference type="PROSITE-ProRule" id="PRU00409"/>
    </source>
</evidence>
<dbReference type="RefSeq" id="XP_014154746.1">
    <property type="nucleotide sequence ID" value="XM_014299271.1"/>
</dbReference>
<dbReference type="SUPFAM" id="SSF56059">
    <property type="entry name" value="Glutathione synthetase ATP-binding domain-like"/>
    <property type="match status" value="1"/>
</dbReference>